<organism evidence="1">
    <name type="scientific">Tupanvirus deep ocean</name>
    <dbReference type="NCBI Taxonomy" id="2126984"/>
    <lineage>
        <taxon>Viruses</taxon>
        <taxon>Varidnaviria</taxon>
        <taxon>Bamfordvirae</taxon>
        <taxon>Nucleocytoviricota</taxon>
        <taxon>Megaviricetes</taxon>
        <taxon>Imitervirales</taxon>
        <taxon>Mimiviridae</taxon>
        <taxon>Megamimivirinae</taxon>
        <taxon>Tupanvirus</taxon>
        <taxon>Tupanvirus altamarinense</taxon>
    </lineage>
</organism>
<reference evidence="1" key="2">
    <citation type="journal article" date="2018" name="Nat. Commun.">
        <title>Tailed giant Tupanvirus possesses the most complete translational apparatus of the known virosphere.</title>
        <authorList>
            <person name="Abrahao J."/>
            <person name="Silva L."/>
            <person name="Silva L.S."/>
            <person name="Khalil J.Y.B."/>
            <person name="Rodrigues R."/>
            <person name="Arantes T."/>
            <person name="Assis F."/>
            <person name="Boratto P."/>
            <person name="Andrade M."/>
            <person name="Kroon E.G."/>
            <person name="Ribeiro B."/>
            <person name="Bergier I."/>
            <person name="Seligmann H."/>
            <person name="Ghigo E."/>
            <person name="Colson P."/>
            <person name="Levasseur A."/>
            <person name="Kroemer G."/>
            <person name="Raoult D."/>
            <person name="La Scola B."/>
        </authorList>
    </citation>
    <scope>NUCLEOTIDE SEQUENCE [LARGE SCALE GENOMIC DNA]</scope>
    <source>
        <strain evidence="1">Deep ocean</strain>
    </source>
</reference>
<dbReference type="GeneID" id="80517669"/>
<evidence type="ECO:0000313" key="1">
    <source>
        <dbReference type="EMBL" id="QKU34351.1"/>
    </source>
</evidence>
<proteinExistence type="predicted"/>
<accession>A0A6N1NYA8</accession>
<dbReference type="EMBL" id="MF405918">
    <property type="protein sequence ID" value="QKU34351.1"/>
    <property type="molecule type" value="Genomic_DNA"/>
</dbReference>
<reference evidence="1" key="1">
    <citation type="submission" date="2017-06" db="EMBL/GenBank/DDBJ databases">
        <authorList>
            <person name="Assis F.L."/>
            <person name="Abrahao J.S."/>
            <person name="Silva L."/>
            <person name="Khalil J.B."/>
            <person name="Rodrigues R."/>
            <person name="Silva L.S."/>
            <person name="Boratto P."/>
            <person name="Andrade M."/>
            <person name="Kroon E.G."/>
            <person name="Ribeiro B."/>
            <person name="Bergier I."/>
            <person name="Seligmann H."/>
            <person name="Ghigo E."/>
            <person name="Colson P."/>
            <person name="Levasseur A."/>
            <person name="Raoult D."/>
            <person name="Scola B.L."/>
        </authorList>
    </citation>
    <scope>NUCLEOTIDE SEQUENCE</scope>
    <source>
        <strain evidence="1">Deep ocean</strain>
    </source>
</reference>
<dbReference type="KEGG" id="vg:80517669"/>
<dbReference type="RefSeq" id="YP_010780978.1">
    <property type="nucleotide sequence ID" value="NC_075038.1"/>
</dbReference>
<sequence length="52" mass="6415">MHPFLRSKKDTYQRQMLQRNYFAMQNKPLNKTKYLNPKKEINKIQFVIRATN</sequence>
<protein>
    <submittedName>
        <fullName evidence="1">Putative ORFan</fullName>
    </submittedName>
</protein>
<name>A0A6N1NYA8_9VIRU</name>